<dbReference type="InterPro" id="IPR038371">
    <property type="entry name" value="Cu_polyphenol_OxRdtase_sf"/>
</dbReference>
<evidence type="ECO:0000313" key="11">
    <source>
        <dbReference type="EMBL" id="OGG34509.1"/>
    </source>
</evidence>
<comment type="catalytic activity">
    <reaction evidence="9">
        <text>S-methyl-5'-thioadenosine + phosphate = 5-(methylsulfanyl)-alpha-D-ribose 1-phosphate + adenine</text>
        <dbReference type="Rhea" id="RHEA:11852"/>
        <dbReference type="ChEBI" id="CHEBI:16708"/>
        <dbReference type="ChEBI" id="CHEBI:17509"/>
        <dbReference type="ChEBI" id="CHEBI:43474"/>
        <dbReference type="ChEBI" id="CHEBI:58533"/>
        <dbReference type="EC" id="2.4.2.28"/>
    </reaction>
    <physiologicalReaction direction="left-to-right" evidence="9">
        <dbReference type="Rhea" id="RHEA:11853"/>
    </physiologicalReaction>
</comment>
<dbReference type="Proteomes" id="UP000176186">
    <property type="component" value="Unassembled WGS sequence"/>
</dbReference>
<dbReference type="InterPro" id="IPR011324">
    <property type="entry name" value="Cytotoxic_necrot_fac-like_cat"/>
</dbReference>
<dbReference type="PANTHER" id="PTHR30616">
    <property type="entry name" value="UNCHARACTERIZED PROTEIN YFIH"/>
    <property type="match status" value="1"/>
</dbReference>
<evidence type="ECO:0000256" key="4">
    <source>
        <dbReference type="ARBA" id="ARBA00022723"/>
    </source>
</evidence>
<evidence type="ECO:0000256" key="3">
    <source>
        <dbReference type="ARBA" id="ARBA00022679"/>
    </source>
</evidence>
<comment type="similarity">
    <text evidence="2 10">Belongs to the purine nucleoside phosphorylase YfiH/LACC1 family.</text>
</comment>
<dbReference type="AlphaFoldDB" id="A0A1F6BC27"/>
<evidence type="ECO:0000256" key="1">
    <source>
        <dbReference type="ARBA" id="ARBA00000553"/>
    </source>
</evidence>
<accession>A0A1F6BC27</accession>
<evidence type="ECO:0000256" key="8">
    <source>
        <dbReference type="ARBA" id="ARBA00048968"/>
    </source>
</evidence>
<comment type="catalytic activity">
    <reaction evidence="8">
        <text>adenosine + phosphate = alpha-D-ribose 1-phosphate + adenine</text>
        <dbReference type="Rhea" id="RHEA:27642"/>
        <dbReference type="ChEBI" id="CHEBI:16335"/>
        <dbReference type="ChEBI" id="CHEBI:16708"/>
        <dbReference type="ChEBI" id="CHEBI:43474"/>
        <dbReference type="ChEBI" id="CHEBI:57720"/>
        <dbReference type="EC" id="2.4.2.1"/>
    </reaction>
    <physiologicalReaction direction="left-to-right" evidence="8">
        <dbReference type="Rhea" id="RHEA:27643"/>
    </physiologicalReaction>
</comment>
<protein>
    <recommendedName>
        <fullName evidence="10">Purine nucleoside phosphorylase</fullName>
    </recommendedName>
</protein>
<comment type="catalytic activity">
    <reaction evidence="7">
        <text>adenosine + H2O + H(+) = inosine + NH4(+)</text>
        <dbReference type="Rhea" id="RHEA:24408"/>
        <dbReference type="ChEBI" id="CHEBI:15377"/>
        <dbReference type="ChEBI" id="CHEBI:15378"/>
        <dbReference type="ChEBI" id="CHEBI:16335"/>
        <dbReference type="ChEBI" id="CHEBI:17596"/>
        <dbReference type="ChEBI" id="CHEBI:28938"/>
        <dbReference type="EC" id="3.5.4.4"/>
    </reaction>
    <physiologicalReaction direction="left-to-right" evidence="7">
        <dbReference type="Rhea" id="RHEA:24409"/>
    </physiologicalReaction>
</comment>
<dbReference type="GO" id="GO:0005507">
    <property type="term" value="F:copper ion binding"/>
    <property type="evidence" value="ECO:0007669"/>
    <property type="project" value="TreeGrafter"/>
</dbReference>
<dbReference type="SUPFAM" id="SSF64438">
    <property type="entry name" value="CNF1/YfiH-like putative cysteine hydrolases"/>
    <property type="match status" value="1"/>
</dbReference>
<dbReference type="Gene3D" id="3.60.140.10">
    <property type="entry name" value="CNF1/YfiH-like putative cysteine hydrolases"/>
    <property type="match status" value="1"/>
</dbReference>
<dbReference type="PANTHER" id="PTHR30616:SF2">
    <property type="entry name" value="PURINE NUCLEOSIDE PHOSPHORYLASE LACC1"/>
    <property type="match status" value="1"/>
</dbReference>
<evidence type="ECO:0000256" key="10">
    <source>
        <dbReference type="RuleBase" id="RU361274"/>
    </source>
</evidence>
<keyword evidence="3" id="KW-0808">Transferase</keyword>
<keyword evidence="4" id="KW-0479">Metal-binding</keyword>
<dbReference type="CDD" id="cd16833">
    <property type="entry name" value="YfiH"/>
    <property type="match status" value="1"/>
</dbReference>
<keyword evidence="5" id="KW-0378">Hydrolase</keyword>
<evidence type="ECO:0000256" key="5">
    <source>
        <dbReference type="ARBA" id="ARBA00022801"/>
    </source>
</evidence>
<gene>
    <name evidence="11" type="ORF">A2363_04915</name>
</gene>
<comment type="catalytic activity">
    <reaction evidence="1">
        <text>inosine + phosphate = alpha-D-ribose 1-phosphate + hypoxanthine</text>
        <dbReference type="Rhea" id="RHEA:27646"/>
        <dbReference type="ChEBI" id="CHEBI:17368"/>
        <dbReference type="ChEBI" id="CHEBI:17596"/>
        <dbReference type="ChEBI" id="CHEBI:43474"/>
        <dbReference type="ChEBI" id="CHEBI:57720"/>
        <dbReference type="EC" id="2.4.2.1"/>
    </reaction>
    <physiologicalReaction direction="left-to-right" evidence="1">
        <dbReference type="Rhea" id="RHEA:27647"/>
    </physiologicalReaction>
</comment>
<evidence type="ECO:0000256" key="9">
    <source>
        <dbReference type="ARBA" id="ARBA00049893"/>
    </source>
</evidence>
<evidence type="ECO:0000256" key="2">
    <source>
        <dbReference type="ARBA" id="ARBA00007353"/>
    </source>
</evidence>
<dbReference type="EMBL" id="MFKE01000028">
    <property type="protein sequence ID" value="OGG34509.1"/>
    <property type="molecule type" value="Genomic_DNA"/>
</dbReference>
<dbReference type="STRING" id="1798401.A2363_04915"/>
<proteinExistence type="inferred from homology"/>
<name>A0A1F6BC27_9BACT</name>
<reference evidence="11 12" key="1">
    <citation type="journal article" date="2016" name="Nat. Commun.">
        <title>Thousands of microbial genomes shed light on interconnected biogeochemical processes in an aquifer system.</title>
        <authorList>
            <person name="Anantharaman K."/>
            <person name="Brown C.T."/>
            <person name="Hug L.A."/>
            <person name="Sharon I."/>
            <person name="Castelle C.J."/>
            <person name="Probst A.J."/>
            <person name="Thomas B.C."/>
            <person name="Singh A."/>
            <person name="Wilkins M.J."/>
            <person name="Karaoz U."/>
            <person name="Brodie E.L."/>
            <person name="Williams K.H."/>
            <person name="Hubbard S.S."/>
            <person name="Banfield J.F."/>
        </authorList>
    </citation>
    <scope>NUCLEOTIDE SEQUENCE [LARGE SCALE GENOMIC DNA]</scope>
</reference>
<dbReference type="InterPro" id="IPR003730">
    <property type="entry name" value="Cu_polyphenol_OxRdtase"/>
</dbReference>
<evidence type="ECO:0000256" key="7">
    <source>
        <dbReference type="ARBA" id="ARBA00047989"/>
    </source>
</evidence>
<comment type="caution">
    <text evidence="11">The sequence shown here is derived from an EMBL/GenBank/DDBJ whole genome shotgun (WGS) entry which is preliminary data.</text>
</comment>
<dbReference type="GO" id="GO:0016787">
    <property type="term" value="F:hydrolase activity"/>
    <property type="evidence" value="ECO:0007669"/>
    <property type="project" value="UniProtKB-KW"/>
</dbReference>
<evidence type="ECO:0000256" key="6">
    <source>
        <dbReference type="ARBA" id="ARBA00022833"/>
    </source>
</evidence>
<dbReference type="Pfam" id="PF02578">
    <property type="entry name" value="Cu-oxidase_4"/>
    <property type="match status" value="1"/>
</dbReference>
<keyword evidence="6" id="KW-0862">Zinc</keyword>
<organism evidence="11 12">
    <name type="scientific">Candidatus Gottesmanbacteria bacterium RIFOXYB1_FULL_47_11</name>
    <dbReference type="NCBI Taxonomy" id="1798401"/>
    <lineage>
        <taxon>Bacteria</taxon>
        <taxon>Candidatus Gottesmaniibacteriota</taxon>
    </lineage>
</organism>
<sequence>MQENEHIIYKSTLLNQLDVAHGYSTRGFGDLRWNKNRQTFLTTLGMAYENLVMGEQVHGIRIAHVDDHQKGKIIPGTDGLISRSSGILLGVTFADCVPLLAIDQKAGVIGTAHAGWKGTLAGIAREFIDHMKNEGADIKNIYVSIGPHIGMCCYNVDEGRARAFQNRFGMNEKIASQAGNDWHLDIGMANYMSLSDAGVPQTQIDVSEVCTACHVDSFNSFRRDTKEAFGVQLGVISL</sequence>
<dbReference type="NCBIfam" id="TIGR00726">
    <property type="entry name" value="peptidoglycan editing factor PgeF"/>
    <property type="match status" value="1"/>
</dbReference>
<evidence type="ECO:0000313" key="12">
    <source>
        <dbReference type="Proteomes" id="UP000176186"/>
    </source>
</evidence>
<dbReference type="GO" id="GO:0017061">
    <property type="term" value="F:S-methyl-5-thioadenosine phosphorylase activity"/>
    <property type="evidence" value="ECO:0007669"/>
    <property type="project" value="UniProtKB-EC"/>
</dbReference>